<organism evidence="1 2">
    <name type="scientific">Coemansia furcata</name>
    <dbReference type="NCBI Taxonomy" id="417177"/>
    <lineage>
        <taxon>Eukaryota</taxon>
        <taxon>Fungi</taxon>
        <taxon>Fungi incertae sedis</taxon>
        <taxon>Zoopagomycota</taxon>
        <taxon>Kickxellomycotina</taxon>
        <taxon>Kickxellomycetes</taxon>
        <taxon>Kickxellales</taxon>
        <taxon>Kickxellaceae</taxon>
        <taxon>Coemansia</taxon>
    </lineage>
</organism>
<reference evidence="1" key="1">
    <citation type="submission" date="2022-07" db="EMBL/GenBank/DDBJ databases">
        <title>Phylogenomic reconstructions and comparative analyses of Kickxellomycotina fungi.</title>
        <authorList>
            <person name="Reynolds N.K."/>
            <person name="Stajich J.E."/>
            <person name="Barry K."/>
            <person name="Grigoriev I.V."/>
            <person name="Crous P."/>
            <person name="Smith M.E."/>
        </authorList>
    </citation>
    <scope>NUCLEOTIDE SEQUENCE</scope>
    <source>
        <strain evidence="1">CBS 102833</strain>
    </source>
</reference>
<evidence type="ECO:0000313" key="2">
    <source>
        <dbReference type="Proteomes" id="UP001140096"/>
    </source>
</evidence>
<dbReference type="EMBL" id="JANBUP010000565">
    <property type="protein sequence ID" value="KAJ2810973.1"/>
    <property type="molecule type" value="Genomic_DNA"/>
</dbReference>
<accession>A0ACC1LLT7</accession>
<dbReference type="Proteomes" id="UP001140096">
    <property type="component" value="Unassembled WGS sequence"/>
</dbReference>
<protein>
    <submittedName>
        <fullName evidence="1">Uncharacterized protein</fullName>
    </submittedName>
</protein>
<name>A0ACC1LLT7_9FUNG</name>
<evidence type="ECO:0000313" key="1">
    <source>
        <dbReference type="EMBL" id="KAJ2810973.1"/>
    </source>
</evidence>
<comment type="caution">
    <text evidence="1">The sequence shown here is derived from an EMBL/GenBank/DDBJ whole genome shotgun (WGS) entry which is preliminary data.</text>
</comment>
<keyword evidence="2" id="KW-1185">Reference proteome</keyword>
<proteinExistence type="predicted"/>
<sequence length="267" mass="28375">MKRQASQPVLSKVARKPSMLHTLVKRAGLGLVRRSVSLCKLVSGARTPSGSDGGCDDAHVSFDCNSSTTSSSSASVASSKHVKKPRRVLNAMRQAKNRLLKSLKSTGKHLQTNTNAADDDRDVVSAYPTDSAPGTELDSYLSLSAIHSPEGHMSAVQDGSSSDTHVGSTSGSSFGAGNSAASKYVPPKCPPYLGLHRRVAANVQRCDVAQLANMDEASTASDPYRQAIPPAALATPTRLRPTQFKSPFTTLPYGAYSQFHHVQAQRR</sequence>
<gene>
    <name evidence="1" type="ORF">H4S07_002357</name>
</gene>